<keyword evidence="12" id="KW-1185">Reference proteome</keyword>
<organism evidence="11 12">
    <name type="scientific">Haemaphysalis longicornis</name>
    <name type="common">Bush tick</name>
    <dbReference type="NCBI Taxonomy" id="44386"/>
    <lineage>
        <taxon>Eukaryota</taxon>
        <taxon>Metazoa</taxon>
        <taxon>Ecdysozoa</taxon>
        <taxon>Arthropoda</taxon>
        <taxon>Chelicerata</taxon>
        <taxon>Arachnida</taxon>
        <taxon>Acari</taxon>
        <taxon>Parasitiformes</taxon>
        <taxon>Ixodida</taxon>
        <taxon>Ixodoidea</taxon>
        <taxon>Ixodidae</taxon>
        <taxon>Haemaphysalinae</taxon>
        <taxon>Haemaphysalis</taxon>
    </lineage>
</organism>
<comment type="similarity">
    <text evidence="2 8">Belongs to the TGF-beta family.</text>
</comment>
<dbReference type="InterPro" id="IPR015615">
    <property type="entry name" value="TGF-beta-rel"/>
</dbReference>
<evidence type="ECO:0000256" key="1">
    <source>
        <dbReference type="ARBA" id="ARBA00004613"/>
    </source>
</evidence>
<dbReference type="PROSITE" id="PS00250">
    <property type="entry name" value="TGF_BETA_1"/>
    <property type="match status" value="1"/>
</dbReference>
<evidence type="ECO:0000256" key="9">
    <source>
        <dbReference type="SAM" id="MobiDB-lite"/>
    </source>
</evidence>
<dbReference type="Pfam" id="PF00019">
    <property type="entry name" value="TGF_beta"/>
    <property type="match status" value="1"/>
</dbReference>
<evidence type="ECO:0000256" key="3">
    <source>
        <dbReference type="ARBA" id="ARBA00022525"/>
    </source>
</evidence>
<keyword evidence="5 8" id="KW-0339">Growth factor</keyword>
<dbReference type="PANTHER" id="PTHR11848">
    <property type="entry name" value="TGF-BETA FAMILY"/>
    <property type="match status" value="1"/>
</dbReference>
<evidence type="ECO:0000256" key="5">
    <source>
        <dbReference type="ARBA" id="ARBA00023030"/>
    </source>
</evidence>
<evidence type="ECO:0000313" key="12">
    <source>
        <dbReference type="Proteomes" id="UP000821853"/>
    </source>
</evidence>
<dbReference type="SUPFAM" id="SSF57501">
    <property type="entry name" value="Cystine-knot cytokines"/>
    <property type="match status" value="1"/>
</dbReference>
<dbReference type="InterPro" id="IPR017948">
    <property type="entry name" value="TGFb_CS"/>
</dbReference>
<evidence type="ECO:0000259" key="10">
    <source>
        <dbReference type="PROSITE" id="PS51362"/>
    </source>
</evidence>
<dbReference type="FunFam" id="2.10.90.10:FF:000001">
    <property type="entry name" value="Bone morphogenetic protein 4"/>
    <property type="match status" value="1"/>
</dbReference>
<reference evidence="11 12" key="1">
    <citation type="journal article" date="2020" name="Cell">
        <title>Large-Scale Comparative Analyses of Tick Genomes Elucidate Their Genetic Diversity and Vector Capacities.</title>
        <authorList>
            <consortium name="Tick Genome and Microbiome Consortium (TIGMIC)"/>
            <person name="Jia N."/>
            <person name="Wang J."/>
            <person name="Shi W."/>
            <person name="Du L."/>
            <person name="Sun Y."/>
            <person name="Zhan W."/>
            <person name="Jiang J.F."/>
            <person name="Wang Q."/>
            <person name="Zhang B."/>
            <person name="Ji P."/>
            <person name="Bell-Sakyi L."/>
            <person name="Cui X.M."/>
            <person name="Yuan T.T."/>
            <person name="Jiang B.G."/>
            <person name="Yang W.F."/>
            <person name="Lam T.T."/>
            <person name="Chang Q.C."/>
            <person name="Ding S.J."/>
            <person name="Wang X.J."/>
            <person name="Zhu J.G."/>
            <person name="Ruan X.D."/>
            <person name="Zhao L."/>
            <person name="Wei J.T."/>
            <person name="Ye R.Z."/>
            <person name="Que T.C."/>
            <person name="Du C.H."/>
            <person name="Zhou Y.H."/>
            <person name="Cheng J.X."/>
            <person name="Dai P.F."/>
            <person name="Guo W.B."/>
            <person name="Han X.H."/>
            <person name="Huang E.J."/>
            <person name="Li L.F."/>
            <person name="Wei W."/>
            <person name="Gao Y.C."/>
            <person name="Liu J.Z."/>
            <person name="Shao H.Z."/>
            <person name="Wang X."/>
            <person name="Wang C.C."/>
            <person name="Yang T.C."/>
            <person name="Huo Q.B."/>
            <person name="Li W."/>
            <person name="Chen H.Y."/>
            <person name="Chen S.E."/>
            <person name="Zhou L.G."/>
            <person name="Ni X.B."/>
            <person name="Tian J.H."/>
            <person name="Sheng Y."/>
            <person name="Liu T."/>
            <person name="Pan Y.S."/>
            <person name="Xia L.Y."/>
            <person name="Li J."/>
            <person name="Zhao F."/>
            <person name="Cao W.C."/>
        </authorList>
    </citation>
    <scope>NUCLEOTIDE SEQUENCE [LARGE SCALE GENOMIC DNA]</scope>
    <source>
        <strain evidence="11">HaeL-2018</strain>
    </source>
</reference>
<keyword evidence="3" id="KW-0964">Secreted</keyword>
<proteinExistence type="inferred from homology"/>
<dbReference type="VEuPathDB" id="VectorBase:HLOH_046310"/>
<accession>A0A9J6F7T7</accession>
<evidence type="ECO:0000256" key="4">
    <source>
        <dbReference type="ARBA" id="ARBA00022729"/>
    </source>
</evidence>
<feature type="region of interest" description="Disordered" evidence="9">
    <location>
        <begin position="1"/>
        <end position="53"/>
    </location>
</feature>
<evidence type="ECO:0000256" key="7">
    <source>
        <dbReference type="ARBA" id="ARBA00023180"/>
    </source>
</evidence>
<dbReference type="AlphaFoldDB" id="A0A9J6F7T7"/>
<keyword evidence="7" id="KW-0325">Glycoprotein</keyword>
<protein>
    <recommendedName>
        <fullName evidence="10">TGF-beta family profile domain-containing protein</fullName>
    </recommendedName>
</protein>
<dbReference type="GO" id="GO:0005125">
    <property type="term" value="F:cytokine activity"/>
    <property type="evidence" value="ECO:0007669"/>
    <property type="project" value="TreeGrafter"/>
</dbReference>
<dbReference type="Proteomes" id="UP000821853">
    <property type="component" value="Chromosome 1"/>
</dbReference>
<dbReference type="OrthoDB" id="5987191at2759"/>
<comment type="subcellular location">
    <subcellularLocation>
        <location evidence="1">Secreted</location>
    </subcellularLocation>
</comment>
<dbReference type="InterPro" id="IPR001839">
    <property type="entry name" value="TGF-b_C"/>
</dbReference>
<evidence type="ECO:0000256" key="2">
    <source>
        <dbReference type="ARBA" id="ARBA00006656"/>
    </source>
</evidence>
<dbReference type="Gene3D" id="2.10.90.10">
    <property type="entry name" value="Cystine-knot cytokines"/>
    <property type="match status" value="1"/>
</dbReference>
<gene>
    <name evidence="11" type="ORF">HPB48_002224</name>
</gene>
<dbReference type="InterPro" id="IPR029034">
    <property type="entry name" value="Cystine-knot_cytokine"/>
</dbReference>
<dbReference type="SMART" id="SM00204">
    <property type="entry name" value="TGFB"/>
    <property type="match status" value="1"/>
</dbReference>
<dbReference type="EMBL" id="JABSTR010000001">
    <property type="protein sequence ID" value="KAH9362246.1"/>
    <property type="molecule type" value="Genomic_DNA"/>
</dbReference>
<dbReference type="PANTHER" id="PTHR11848:SF263">
    <property type="entry name" value="PROTEIN DECAPENTAPLEGIC"/>
    <property type="match status" value="1"/>
</dbReference>
<dbReference type="CDD" id="cd13756">
    <property type="entry name" value="TGF_beta_BMPs_GDFs"/>
    <property type="match status" value="1"/>
</dbReference>
<keyword evidence="6" id="KW-1015">Disulfide bond</keyword>
<feature type="domain" description="TGF-beta family profile" evidence="10">
    <location>
        <begin position="188"/>
        <end position="309"/>
    </location>
</feature>
<dbReference type="OMA" id="WANESHG"/>
<evidence type="ECO:0000256" key="6">
    <source>
        <dbReference type="ARBA" id="ARBA00023157"/>
    </source>
</evidence>
<dbReference type="PROSITE" id="PS51362">
    <property type="entry name" value="TGF_BETA_2"/>
    <property type="match status" value="1"/>
</dbReference>
<evidence type="ECO:0000256" key="8">
    <source>
        <dbReference type="RuleBase" id="RU000354"/>
    </source>
</evidence>
<comment type="caution">
    <text evidence="11">The sequence shown here is derived from an EMBL/GenBank/DDBJ whole genome shotgun (WGS) entry which is preliminary data.</text>
</comment>
<evidence type="ECO:0000313" key="11">
    <source>
        <dbReference type="EMBL" id="KAH9362246.1"/>
    </source>
</evidence>
<name>A0A9J6F7T7_HAELO</name>
<dbReference type="GO" id="GO:0008083">
    <property type="term" value="F:growth factor activity"/>
    <property type="evidence" value="ECO:0007669"/>
    <property type="project" value="UniProtKB-KW"/>
</dbReference>
<dbReference type="GO" id="GO:0005615">
    <property type="term" value="C:extracellular space"/>
    <property type="evidence" value="ECO:0007669"/>
    <property type="project" value="TreeGrafter"/>
</dbReference>
<sequence length="309" mass="33723">MIVASSEQGAADGPPPPPRRASSRSSCAGSHLSSPPGRPRSGARCSRRPESNGGKCIRVKSTLQWIRFVAISTVILLTQVSNCDARIRKEVPVPSIMKTLQMYNAPENCDSGLPVVSIPSNDPESTADTTSFAFYVILDQQPAAHRTRLALDFPPECILRAASRPPSGAVAVAATASGWTGSRRLFFRLRASTYLAPLRRAPVLLNATTFRVTLWFWRIGWDHWVLAPSSYLAGQCVGHCGSLMSKHVNTTNHAMVLSRFRSMQPDMVIPDACCVPVDYASQSMLYVDAYDRVVLKAFPNMIVAQCGCR</sequence>
<keyword evidence="4" id="KW-0732">Signal</keyword>